<keyword evidence="1" id="KW-0472">Membrane</keyword>
<evidence type="ECO:0000313" key="2">
    <source>
        <dbReference type="EMBL" id="MBA4602215.1"/>
    </source>
</evidence>
<feature type="transmembrane region" description="Helical" evidence="1">
    <location>
        <begin position="55"/>
        <end position="72"/>
    </location>
</feature>
<keyword evidence="1" id="KW-0812">Transmembrane</keyword>
<accession>A0A7W1XSF0</accession>
<sequence length="103" mass="11763">MQLFHLMIIGFLLGAGVYFLFVIPVPVEAVTFLIFALYFLVTYYERTGRSFKKPVYGITAFLLALNGIVQIFVYSEGLINGMISFFFAFLTWKSMQRLAGHSE</sequence>
<dbReference type="EMBL" id="JACEOL010000025">
    <property type="protein sequence ID" value="MBA4602215.1"/>
    <property type="molecule type" value="Genomic_DNA"/>
</dbReference>
<feature type="transmembrane region" description="Helical" evidence="1">
    <location>
        <begin position="12"/>
        <end position="43"/>
    </location>
</feature>
<comment type="caution">
    <text evidence="2">The sequence shown here is derived from an EMBL/GenBank/DDBJ whole genome shotgun (WGS) entry which is preliminary data.</text>
</comment>
<proteinExistence type="predicted"/>
<evidence type="ECO:0000313" key="3">
    <source>
        <dbReference type="Proteomes" id="UP000538292"/>
    </source>
</evidence>
<gene>
    <name evidence="2" type="ORF">H2C83_07770</name>
</gene>
<reference evidence="2 3" key="1">
    <citation type="submission" date="2020-07" db="EMBL/GenBank/DDBJ databases">
        <title>Thermoactinomyces phylogeny.</title>
        <authorList>
            <person name="Dunlap C."/>
        </authorList>
    </citation>
    <scope>NUCLEOTIDE SEQUENCE [LARGE SCALE GENOMIC DNA]</scope>
    <source>
        <strain evidence="2 3">AMNI-1</strain>
    </source>
</reference>
<organism evidence="2 3">
    <name type="scientific">Thermoactinomyces mirandus</name>
    <dbReference type="NCBI Taxonomy" id="2756294"/>
    <lineage>
        <taxon>Bacteria</taxon>
        <taxon>Bacillati</taxon>
        <taxon>Bacillota</taxon>
        <taxon>Bacilli</taxon>
        <taxon>Bacillales</taxon>
        <taxon>Thermoactinomycetaceae</taxon>
        <taxon>Thermoactinomyces</taxon>
    </lineage>
</organism>
<dbReference type="Proteomes" id="UP000538292">
    <property type="component" value="Unassembled WGS sequence"/>
</dbReference>
<keyword evidence="3" id="KW-1185">Reference proteome</keyword>
<protein>
    <submittedName>
        <fullName evidence="2">Uncharacterized protein</fullName>
    </submittedName>
</protein>
<dbReference type="RefSeq" id="WP_181739491.1">
    <property type="nucleotide sequence ID" value="NZ_JACEOL010000025.1"/>
</dbReference>
<dbReference type="AlphaFoldDB" id="A0A7W1XSF0"/>
<keyword evidence="1" id="KW-1133">Transmembrane helix</keyword>
<name>A0A7W1XSF0_9BACL</name>
<evidence type="ECO:0000256" key="1">
    <source>
        <dbReference type="SAM" id="Phobius"/>
    </source>
</evidence>